<proteinExistence type="predicted"/>
<dbReference type="PANTHER" id="PTHR22953">
    <property type="entry name" value="ACID PHOSPHATASE RELATED"/>
    <property type="match status" value="1"/>
</dbReference>
<dbReference type="InterPro" id="IPR039331">
    <property type="entry name" value="PAPs-like"/>
</dbReference>
<dbReference type="Proteomes" id="UP000634011">
    <property type="component" value="Unassembled WGS sequence"/>
</dbReference>
<protein>
    <submittedName>
        <fullName evidence="4">Metallophosphoesterase</fullName>
    </submittedName>
</protein>
<dbReference type="InterPro" id="IPR029052">
    <property type="entry name" value="Metallo-depent_PP-like"/>
</dbReference>
<dbReference type="AlphaFoldDB" id="A0A923KL64"/>
<feature type="chain" id="PRO_5037471680" evidence="2">
    <location>
        <begin position="23"/>
        <end position="315"/>
    </location>
</feature>
<dbReference type="PANTHER" id="PTHR22953:SF153">
    <property type="entry name" value="PURPLE ACID PHOSPHATASE"/>
    <property type="match status" value="1"/>
</dbReference>
<dbReference type="Gene3D" id="3.60.21.10">
    <property type="match status" value="1"/>
</dbReference>
<dbReference type="EMBL" id="JACOFV010000009">
    <property type="protein sequence ID" value="MBC3862680.1"/>
    <property type="molecule type" value="Genomic_DNA"/>
</dbReference>
<comment type="caution">
    <text evidence="4">The sequence shown here is derived from an EMBL/GenBank/DDBJ whole genome shotgun (WGS) entry which is preliminary data.</text>
</comment>
<feature type="signal peptide" evidence="2">
    <location>
        <begin position="1"/>
        <end position="22"/>
    </location>
</feature>
<sequence>MRIHLTLLLTSAALTLVPLSQAADSNAVNSSAAKNSAKKSAQKSQTYTVYAAGDIADCKKKPAPQSMAARTADIIVNALDADKNAFAITLGDNTYPVGKPEEFSNCYDPTWGRFKERTLPSPGNHDYAMPKALGYYNYFGDIAGPERRGYYAKNLGNWHILSLNSNVNAQEMQKQLAWLQTELSNSKQACTLAFWHHPAYSSGGHGNNENMKAAWKILAQAKADIVLSGHDHDYERFAPMNENGDKDEKNGIRNFVVGTGGAKLTPMFLPKSTTEIRDNSSNGVLKLTLHDKSYEWEFIPVAGESFNDKGQGSCH</sequence>
<dbReference type="Pfam" id="PF00149">
    <property type="entry name" value="Metallophos"/>
    <property type="match status" value="1"/>
</dbReference>
<name>A0A923KL64_9BURK</name>
<evidence type="ECO:0000313" key="5">
    <source>
        <dbReference type="Proteomes" id="UP000634011"/>
    </source>
</evidence>
<keyword evidence="5" id="KW-1185">Reference proteome</keyword>
<evidence type="ECO:0000256" key="1">
    <source>
        <dbReference type="ARBA" id="ARBA00022729"/>
    </source>
</evidence>
<accession>A0A923KL64</accession>
<dbReference type="InterPro" id="IPR004843">
    <property type="entry name" value="Calcineurin-like_PHP"/>
</dbReference>
<feature type="domain" description="Calcineurin-like phosphoesterase" evidence="3">
    <location>
        <begin position="73"/>
        <end position="234"/>
    </location>
</feature>
<evidence type="ECO:0000256" key="2">
    <source>
        <dbReference type="SAM" id="SignalP"/>
    </source>
</evidence>
<reference evidence="4" key="1">
    <citation type="submission" date="2020-08" db="EMBL/GenBank/DDBJ databases">
        <title>Novel species isolated from subtropical streams in China.</title>
        <authorList>
            <person name="Lu H."/>
        </authorList>
    </citation>
    <scope>NUCLEOTIDE SEQUENCE</scope>
    <source>
        <strain evidence="4">KACC 12607</strain>
    </source>
</reference>
<keyword evidence="1 2" id="KW-0732">Signal</keyword>
<organism evidence="4 5">
    <name type="scientific">Undibacterium jejuense</name>
    <dbReference type="NCBI Taxonomy" id="1344949"/>
    <lineage>
        <taxon>Bacteria</taxon>
        <taxon>Pseudomonadati</taxon>
        <taxon>Pseudomonadota</taxon>
        <taxon>Betaproteobacteria</taxon>
        <taxon>Burkholderiales</taxon>
        <taxon>Oxalobacteraceae</taxon>
        <taxon>Undibacterium</taxon>
    </lineage>
</organism>
<gene>
    <name evidence="4" type="ORF">H8K32_11255</name>
</gene>
<dbReference type="GO" id="GO:0003993">
    <property type="term" value="F:acid phosphatase activity"/>
    <property type="evidence" value="ECO:0007669"/>
    <property type="project" value="InterPro"/>
</dbReference>
<evidence type="ECO:0000259" key="3">
    <source>
        <dbReference type="Pfam" id="PF00149"/>
    </source>
</evidence>
<dbReference type="RefSeq" id="WP_186912595.1">
    <property type="nucleotide sequence ID" value="NZ_JACOFV010000009.1"/>
</dbReference>
<dbReference type="SUPFAM" id="SSF56300">
    <property type="entry name" value="Metallo-dependent phosphatases"/>
    <property type="match status" value="1"/>
</dbReference>
<evidence type="ECO:0000313" key="4">
    <source>
        <dbReference type="EMBL" id="MBC3862680.1"/>
    </source>
</evidence>